<reference evidence="1" key="1">
    <citation type="submission" date="2015-12" db="EMBL/GenBank/DDBJ databases">
        <title>Gene expression during late stages of embryo sac development: a critical building block for successful pollen-pistil interactions.</title>
        <authorList>
            <person name="Liu Y."/>
            <person name="Joly V."/>
            <person name="Sabar M."/>
            <person name="Matton D.P."/>
        </authorList>
    </citation>
    <scope>NUCLEOTIDE SEQUENCE</scope>
</reference>
<protein>
    <submittedName>
        <fullName evidence="1">Putative ovule protein</fullName>
    </submittedName>
</protein>
<accession>A0A0V0GTL1</accession>
<proteinExistence type="predicted"/>
<name>A0A0V0GTL1_SOLCH</name>
<dbReference type="EMBL" id="GEDG01031690">
    <property type="protein sequence ID" value="JAP11235.1"/>
    <property type="molecule type" value="Transcribed_RNA"/>
</dbReference>
<organism evidence="1">
    <name type="scientific">Solanum chacoense</name>
    <name type="common">Chaco potato</name>
    <dbReference type="NCBI Taxonomy" id="4108"/>
    <lineage>
        <taxon>Eukaryota</taxon>
        <taxon>Viridiplantae</taxon>
        <taxon>Streptophyta</taxon>
        <taxon>Embryophyta</taxon>
        <taxon>Tracheophyta</taxon>
        <taxon>Spermatophyta</taxon>
        <taxon>Magnoliopsida</taxon>
        <taxon>eudicotyledons</taxon>
        <taxon>Gunneridae</taxon>
        <taxon>Pentapetalae</taxon>
        <taxon>asterids</taxon>
        <taxon>lamiids</taxon>
        <taxon>Solanales</taxon>
        <taxon>Solanaceae</taxon>
        <taxon>Solanoideae</taxon>
        <taxon>Solaneae</taxon>
        <taxon>Solanum</taxon>
    </lineage>
</organism>
<evidence type="ECO:0000313" key="1">
    <source>
        <dbReference type="EMBL" id="JAP11235.1"/>
    </source>
</evidence>
<sequence>ITHTNLVLIFKKEKVSNFTNLRPISLSTVANKIISGMLHERMMVVLPWLISSQRSCLVQVTSPVWFVSYCIGAISTEMLSSCFNKPFNLF</sequence>
<dbReference type="AlphaFoldDB" id="A0A0V0GTL1"/>
<feature type="non-terminal residue" evidence="1">
    <location>
        <position position="1"/>
    </location>
</feature>